<protein>
    <recommendedName>
        <fullName evidence="7">RNA-directed RNA polymerase</fullName>
        <ecNumber evidence="7">2.7.7.48</ecNumber>
    </recommendedName>
</protein>
<organism evidence="8">
    <name type="scientific">Conidiobolus adiaeretus totivirus 2</name>
    <dbReference type="NCBI Taxonomy" id="2980974"/>
    <lineage>
        <taxon>Viruses</taxon>
        <taxon>Riboviria</taxon>
        <taxon>Orthornavirae</taxon>
        <taxon>Duplornaviricota</taxon>
        <taxon>Chrymotiviricetes</taxon>
        <taxon>Ghabrivirales</taxon>
        <taxon>Alphatotivirineae</taxon>
        <taxon>Orthototiviridae</taxon>
        <taxon>Totivirus</taxon>
    </lineage>
</organism>
<dbReference type="EMBL" id="MZ600507">
    <property type="protein sequence ID" value="UXL82809.1"/>
    <property type="molecule type" value="Genomic_RNA"/>
</dbReference>
<keyword evidence="7" id="KW-0693">Viral RNA replication</keyword>
<dbReference type="Pfam" id="PF02123">
    <property type="entry name" value="RdRP_4"/>
    <property type="match status" value="1"/>
</dbReference>
<reference evidence="8" key="1">
    <citation type="submission" date="2021-06" db="EMBL/GenBank/DDBJ databases">
        <authorList>
            <person name="Shi N."/>
            <person name="Huang B."/>
        </authorList>
    </citation>
    <scope>NUCLEOTIDE SEQUENCE</scope>
    <source>
        <strain evidence="8">NSBH3</strain>
    </source>
</reference>
<dbReference type="GO" id="GO:0000166">
    <property type="term" value="F:nucleotide binding"/>
    <property type="evidence" value="ECO:0007669"/>
    <property type="project" value="UniProtKB-KW"/>
</dbReference>
<proteinExistence type="inferred from homology"/>
<dbReference type="GO" id="GO:0003723">
    <property type="term" value="F:RNA binding"/>
    <property type="evidence" value="ECO:0007669"/>
    <property type="project" value="InterPro"/>
</dbReference>
<sequence>MHKVIGKPGQRTSFTAIEVKEGDRVGRELTYTLKNTTAPTAIRGALLGGWHAVPFAKAQYVLIDRLDVKTDECEIDYDYYGTIVSVVLLPGTDATYVYYKVDQDLQPVSINILAALSRHFLQDFGGYYNDWCSLDSVFEALPSPKKRRTRIPLYQLPFLDKPKISGTHHIHFTAEEVFDALDDDGKSRAVHALRLPLDSTTSFIAGVMLWLASLTDEMYTAIRDSGLLESDSATEFAKHAKKLSIRAKSLQNLVPSDLRMIFEADVLVNRNVGEVDWEGEKHNRTKPNLVKLKAGTVYQKALTLFTKPDDDRERARGMKWQTFWDARWQWSASGSIHSQYLEDVKDVPKARELKNKFIALILAEDTTIDKYLDRAPQLQAWSSVKYEWGKMRAIYGTDLTSYVLAHYAFYNCEDTLTGDFPVGKKARPSYVSAKVAATLENSIQLCIDFEDFNSQHSNQSMIEVIDAYIDANRHDLDKDQIRAAQWTKESILNTQIHDNMGTKTTYDSKGTLMSGWRLTTYMNSVLNYIYTKMLTDGHHVRAKSIHNGDDVLLGVRNFEAVRNIVRRAEIYNIRLQRTKCAFGGIAEFLRVDHMRGDYGQYLTRNIATVMHSRIESKIAINAVDVVQSMESRLTEYLQRGGVYRYAADLRLTYYRRMAPIYNLTVEDFYDIRESHRVVGGIQEAENAQVKKTITIDREPMSTELPEHLPGVIAYAKSLKETLSLDVHVSEVIKRIKRATLNAVQMTRNNIKVVETEDVQRYMALRSLYKSYADVTDSPLFGKAMLTGFVFDVLTTSQQLEAVARIISTAKDKMEFLRIIS</sequence>
<dbReference type="SUPFAM" id="SSF56672">
    <property type="entry name" value="DNA/RNA polymerases"/>
    <property type="match status" value="1"/>
</dbReference>
<evidence type="ECO:0000313" key="8">
    <source>
        <dbReference type="EMBL" id="UXL82809.1"/>
    </source>
</evidence>
<evidence type="ECO:0000256" key="5">
    <source>
        <dbReference type="ARBA" id="ARBA00022741"/>
    </source>
</evidence>
<comment type="similarity">
    <text evidence="1">Belongs to the totiviridae RNA-directed RNA polymerase family.</text>
</comment>
<evidence type="ECO:0000256" key="7">
    <source>
        <dbReference type="RuleBase" id="RU364050"/>
    </source>
</evidence>
<accession>A0A977R5H0</accession>
<keyword evidence="5 7" id="KW-0547">Nucleotide-binding</keyword>
<dbReference type="InterPro" id="IPR043502">
    <property type="entry name" value="DNA/RNA_pol_sf"/>
</dbReference>
<evidence type="ECO:0000256" key="4">
    <source>
        <dbReference type="ARBA" id="ARBA00022695"/>
    </source>
</evidence>
<keyword evidence="4 7" id="KW-0548">Nucleotidyltransferase</keyword>
<dbReference type="GO" id="GO:0003968">
    <property type="term" value="F:RNA-directed RNA polymerase activity"/>
    <property type="evidence" value="ECO:0007669"/>
    <property type="project" value="UniProtKB-KW"/>
</dbReference>
<evidence type="ECO:0000256" key="1">
    <source>
        <dbReference type="ARBA" id="ARBA00010455"/>
    </source>
</evidence>
<evidence type="ECO:0000256" key="6">
    <source>
        <dbReference type="ARBA" id="ARBA00048744"/>
    </source>
</evidence>
<name>A0A977R5H0_9VIRU</name>
<evidence type="ECO:0000256" key="2">
    <source>
        <dbReference type="ARBA" id="ARBA00022484"/>
    </source>
</evidence>
<keyword evidence="3 7" id="KW-0808">Transferase</keyword>
<keyword evidence="2 7" id="KW-0696">RNA-directed RNA polymerase</keyword>
<dbReference type="InterPro" id="IPR001795">
    <property type="entry name" value="RNA-dir_pol_luteovirus"/>
</dbReference>
<comment type="catalytic activity">
    <reaction evidence="6 7">
        <text>RNA(n) + a ribonucleoside 5'-triphosphate = RNA(n+1) + diphosphate</text>
        <dbReference type="Rhea" id="RHEA:21248"/>
        <dbReference type="Rhea" id="RHEA-COMP:14527"/>
        <dbReference type="Rhea" id="RHEA-COMP:17342"/>
        <dbReference type="ChEBI" id="CHEBI:33019"/>
        <dbReference type="ChEBI" id="CHEBI:61557"/>
        <dbReference type="ChEBI" id="CHEBI:140395"/>
        <dbReference type="EC" id="2.7.7.48"/>
    </reaction>
</comment>
<evidence type="ECO:0000256" key="3">
    <source>
        <dbReference type="ARBA" id="ARBA00022679"/>
    </source>
</evidence>
<dbReference type="GO" id="GO:0006351">
    <property type="term" value="P:DNA-templated transcription"/>
    <property type="evidence" value="ECO:0007669"/>
    <property type="project" value="InterPro"/>
</dbReference>
<dbReference type="EC" id="2.7.7.48" evidence="7"/>